<keyword evidence="1" id="KW-0472">Membrane</keyword>
<organism evidence="2 3">
    <name type="scientific">Stephanodiscus triporus</name>
    <dbReference type="NCBI Taxonomy" id="2934178"/>
    <lineage>
        <taxon>Eukaryota</taxon>
        <taxon>Sar</taxon>
        <taxon>Stramenopiles</taxon>
        <taxon>Ochrophyta</taxon>
        <taxon>Bacillariophyta</taxon>
        <taxon>Coscinodiscophyceae</taxon>
        <taxon>Thalassiosirophycidae</taxon>
        <taxon>Stephanodiscales</taxon>
        <taxon>Stephanodiscaceae</taxon>
        <taxon>Stephanodiscus</taxon>
    </lineage>
</organism>
<accession>A0ABD3PP66</accession>
<dbReference type="AlphaFoldDB" id="A0ABD3PP66"/>
<feature type="transmembrane region" description="Helical" evidence="1">
    <location>
        <begin position="45"/>
        <end position="67"/>
    </location>
</feature>
<sequence length="154" mass="17080">MVGVGGMLFGGGVILPMLIERAAAKSNNASVLQFWFNKVPLLQGLVVLPALTITMISGTGLSIVQYATNWTLIAFQLWLTVNNVATQGTAIKAVERMYKCMLNREDGLETPKVVVDRHFSNEVSCFFILTLYSIMVLKPRTLIPFPWPFKLSQT</sequence>
<evidence type="ECO:0000256" key="1">
    <source>
        <dbReference type="SAM" id="Phobius"/>
    </source>
</evidence>
<protein>
    <submittedName>
        <fullName evidence="2">Uncharacterized protein</fullName>
    </submittedName>
</protein>
<proteinExistence type="predicted"/>
<reference evidence="2 3" key="1">
    <citation type="submission" date="2024-10" db="EMBL/GenBank/DDBJ databases">
        <title>Updated reference genomes for cyclostephanoid diatoms.</title>
        <authorList>
            <person name="Roberts W.R."/>
            <person name="Alverson A.J."/>
        </authorList>
    </citation>
    <scope>NUCLEOTIDE SEQUENCE [LARGE SCALE GENOMIC DNA]</scope>
    <source>
        <strain evidence="2 3">AJA276-08</strain>
    </source>
</reference>
<evidence type="ECO:0000313" key="3">
    <source>
        <dbReference type="Proteomes" id="UP001530315"/>
    </source>
</evidence>
<comment type="caution">
    <text evidence="2">The sequence shown here is derived from an EMBL/GenBank/DDBJ whole genome shotgun (WGS) entry which is preliminary data.</text>
</comment>
<keyword evidence="3" id="KW-1185">Reference proteome</keyword>
<gene>
    <name evidence="2" type="ORF">ACHAW5_005484</name>
</gene>
<evidence type="ECO:0000313" key="2">
    <source>
        <dbReference type="EMBL" id="KAL3789939.1"/>
    </source>
</evidence>
<dbReference type="Proteomes" id="UP001530315">
    <property type="component" value="Unassembled WGS sequence"/>
</dbReference>
<name>A0ABD3PP66_9STRA</name>
<feature type="transmembrane region" description="Helical" evidence="1">
    <location>
        <begin position="6"/>
        <end position="24"/>
    </location>
</feature>
<keyword evidence="1" id="KW-0812">Transmembrane</keyword>
<dbReference type="EMBL" id="JALLAZ020000665">
    <property type="protein sequence ID" value="KAL3789939.1"/>
    <property type="molecule type" value="Genomic_DNA"/>
</dbReference>
<keyword evidence="1" id="KW-1133">Transmembrane helix</keyword>